<proteinExistence type="inferred from homology"/>
<organism evidence="4 5">
    <name type="scientific">Candidatus Muproteobacteria bacterium RBG_19FT_COMBO_61_10</name>
    <dbReference type="NCBI Taxonomy" id="1817761"/>
    <lineage>
        <taxon>Bacteria</taxon>
        <taxon>Pseudomonadati</taxon>
        <taxon>Pseudomonadota</taxon>
        <taxon>Candidatus Muproteobacteria</taxon>
    </lineage>
</organism>
<dbReference type="SUPFAM" id="SSF53271">
    <property type="entry name" value="PRTase-like"/>
    <property type="match status" value="1"/>
</dbReference>
<dbReference type="CDD" id="cd06223">
    <property type="entry name" value="PRTases_typeI"/>
    <property type="match status" value="1"/>
</dbReference>
<dbReference type="InterPro" id="IPR000836">
    <property type="entry name" value="PRTase_dom"/>
</dbReference>
<accession>A0A1F6UJ15</accession>
<evidence type="ECO:0008006" key="6">
    <source>
        <dbReference type="Google" id="ProtNLM"/>
    </source>
</evidence>
<dbReference type="Proteomes" id="UP000177950">
    <property type="component" value="Unassembled WGS sequence"/>
</dbReference>
<feature type="domain" description="Double zinc ribbon" evidence="3">
    <location>
        <begin position="11"/>
        <end position="67"/>
    </location>
</feature>
<dbReference type="PANTHER" id="PTHR47505:SF1">
    <property type="entry name" value="DNA UTILIZATION PROTEIN YHGH"/>
    <property type="match status" value="1"/>
</dbReference>
<dbReference type="PANTHER" id="PTHR47505">
    <property type="entry name" value="DNA UTILIZATION PROTEIN YHGH"/>
    <property type="match status" value="1"/>
</dbReference>
<comment type="caution">
    <text evidence="4">The sequence shown here is derived from an EMBL/GenBank/DDBJ whole genome shotgun (WGS) entry which is preliminary data.</text>
</comment>
<evidence type="ECO:0000259" key="3">
    <source>
        <dbReference type="Pfam" id="PF18912"/>
    </source>
</evidence>
<dbReference type="InterPro" id="IPR029057">
    <property type="entry name" value="PRTase-like"/>
</dbReference>
<gene>
    <name evidence="4" type="ORF">A2V58_05030</name>
</gene>
<evidence type="ECO:0000259" key="2">
    <source>
        <dbReference type="Pfam" id="PF00156"/>
    </source>
</evidence>
<evidence type="ECO:0000313" key="4">
    <source>
        <dbReference type="EMBL" id="OGI57365.1"/>
    </source>
</evidence>
<dbReference type="InterPro" id="IPR044005">
    <property type="entry name" value="DZR_2"/>
</dbReference>
<dbReference type="InterPro" id="IPR051910">
    <property type="entry name" value="ComF/GntX_DNA_util-trans"/>
</dbReference>
<dbReference type="AlphaFoldDB" id="A0A1F6UJ15"/>
<sequence>MVINNWLENIQDWLLPRLCPACGDPAGPGRELCPGCERSLPTLRHACPRCAIPYEHPHTRGDCGACQRHPPAYTRAIALYHYAAPVNHFVRELKFHQQLGLAQLLGEQLARRLSQEAPRPDLIVPVPLHRARLRERGYNQALEIARPVARALNVPLDFRSLVRVRATAPQTGMTVAARRKNVRNAFRLRDPDAIRDRHVALVDDVMTTGSTVQAAAHCLRAAGATQVDIWVIARA</sequence>
<comment type="similarity">
    <text evidence="1">Belongs to the ComF/GntX family.</text>
</comment>
<feature type="domain" description="Phosphoribosyltransferase" evidence="2">
    <location>
        <begin position="141"/>
        <end position="233"/>
    </location>
</feature>
<evidence type="ECO:0000256" key="1">
    <source>
        <dbReference type="ARBA" id="ARBA00008007"/>
    </source>
</evidence>
<dbReference type="Pfam" id="PF00156">
    <property type="entry name" value="Pribosyltran"/>
    <property type="match status" value="1"/>
</dbReference>
<name>A0A1F6UJ15_9PROT</name>
<evidence type="ECO:0000313" key="5">
    <source>
        <dbReference type="Proteomes" id="UP000177950"/>
    </source>
</evidence>
<dbReference type="EMBL" id="MFSV01000137">
    <property type="protein sequence ID" value="OGI57365.1"/>
    <property type="molecule type" value="Genomic_DNA"/>
</dbReference>
<dbReference type="Pfam" id="PF18912">
    <property type="entry name" value="DZR_2"/>
    <property type="match status" value="1"/>
</dbReference>
<protein>
    <recommendedName>
        <fullName evidence="6">Phosphoribosyltransferase domain-containing protein</fullName>
    </recommendedName>
</protein>
<reference evidence="4 5" key="1">
    <citation type="journal article" date="2016" name="Nat. Commun.">
        <title>Thousands of microbial genomes shed light on interconnected biogeochemical processes in an aquifer system.</title>
        <authorList>
            <person name="Anantharaman K."/>
            <person name="Brown C.T."/>
            <person name="Hug L.A."/>
            <person name="Sharon I."/>
            <person name="Castelle C.J."/>
            <person name="Probst A.J."/>
            <person name="Thomas B.C."/>
            <person name="Singh A."/>
            <person name="Wilkins M.J."/>
            <person name="Karaoz U."/>
            <person name="Brodie E.L."/>
            <person name="Williams K.H."/>
            <person name="Hubbard S.S."/>
            <person name="Banfield J.F."/>
        </authorList>
    </citation>
    <scope>NUCLEOTIDE SEQUENCE [LARGE SCALE GENOMIC DNA]</scope>
</reference>
<dbReference type="Gene3D" id="3.40.50.2020">
    <property type="match status" value="1"/>
</dbReference>